<dbReference type="InterPro" id="IPR009057">
    <property type="entry name" value="Homeodomain-like_sf"/>
</dbReference>
<feature type="DNA-binding region" description="H-T-H motif" evidence="4">
    <location>
        <begin position="29"/>
        <end position="48"/>
    </location>
</feature>
<dbReference type="PROSITE" id="PS50977">
    <property type="entry name" value="HTH_TETR_2"/>
    <property type="match status" value="1"/>
</dbReference>
<dbReference type="EMBL" id="WAAU01000008">
    <property type="protein sequence ID" value="KAB1159906.1"/>
    <property type="molecule type" value="Genomic_DNA"/>
</dbReference>
<dbReference type="InterPro" id="IPR036271">
    <property type="entry name" value="Tet_transcr_reg_TetR-rel_C_sf"/>
</dbReference>
<dbReference type="SUPFAM" id="SSF48498">
    <property type="entry name" value="Tetracyclin repressor-like, C-terminal domain"/>
    <property type="match status" value="1"/>
</dbReference>
<evidence type="ECO:0000313" key="7">
    <source>
        <dbReference type="Proteomes" id="UP000467305"/>
    </source>
</evidence>
<accession>A0A7J5AQL7</accession>
<evidence type="ECO:0000313" key="6">
    <source>
        <dbReference type="EMBL" id="KAB1159906.1"/>
    </source>
</evidence>
<name>A0A7J5AQL7_9FLAO</name>
<gene>
    <name evidence="6" type="ORF">F7018_06230</name>
</gene>
<proteinExistence type="predicted"/>
<dbReference type="Gene3D" id="1.10.357.10">
    <property type="entry name" value="Tetracycline Repressor, domain 2"/>
    <property type="match status" value="1"/>
</dbReference>
<dbReference type="InterPro" id="IPR001647">
    <property type="entry name" value="HTH_TetR"/>
</dbReference>
<dbReference type="Proteomes" id="UP000467305">
    <property type="component" value="Unassembled WGS sequence"/>
</dbReference>
<evidence type="ECO:0000256" key="1">
    <source>
        <dbReference type="ARBA" id="ARBA00023015"/>
    </source>
</evidence>
<reference evidence="6 7" key="1">
    <citation type="submission" date="2019-09" db="EMBL/GenBank/DDBJ databases">
        <authorList>
            <person name="Cao W.R."/>
        </authorList>
    </citation>
    <scope>NUCLEOTIDE SEQUENCE [LARGE SCALE GENOMIC DNA]</scope>
    <source>
        <strain evidence="7">a4</strain>
    </source>
</reference>
<keyword evidence="3" id="KW-0804">Transcription</keyword>
<keyword evidence="1" id="KW-0805">Transcription regulation</keyword>
<evidence type="ECO:0000256" key="4">
    <source>
        <dbReference type="PROSITE-ProRule" id="PRU00335"/>
    </source>
</evidence>
<dbReference type="SUPFAM" id="SSF46689">
    <property type="entry name" value="Homeodomain-like"/>
    <property type="match status" value="1"/>
</dbReference>
<sequence>MPKVETFNKEEAIKQATGVFHRKSYSLTSMQDLVDATGLNRSSIYNSFGSKLDLYMLCLKYYQSTFKCNVDEVTSKAATPIKAIEAIFLLNVRNNIDNKNIGCLINNCTSEMANQETVIEGFLNNNYNNMIQLLGDLIEKGQLEGSINTNKSSDQYAHYLLNSLQGLGISGIIMNDYSRLESIVKTTLSILN</sequence>
<dbReference type="PANTHER" id="PTHR47506:SF1">
    <property type="entry name" value="HTH-TYPE TRANSCRIPTIONAL REGULATOR YJDC"/>
    <property type="match status" value="1"/>
</dbReference>
<evidence type="ECO:0000256" key="3">
    <source>
        <dbReference type="ARBA" id="ARBA00023163"/>
    </source>
</evidence>
<dbReference type="RefSeq" id="WP_150899150.1">
    <property type="nucleotide sequence ID" value="NZ_WAAU01000008.1"/>
</dbReference>
<dbReference type="GO" id="GO:0003677">
    <property type="term" value="F:DNA binding"/>
    <property type="evidence" value="ECO:0007669"/>
    <property type="project" value="UniProtKB-UniRule"/>
</dbReference>
<evidence type="ECO:0000256" key="2">
    <source>
        <dbReference type="ARBA" id="ARBA00023125"/>
    </source>
</evidence>
<evidence type="ECO:0000259" key="5">
    <source>
        <dbReference type="PROSITE" id="PS50977"/>
    </source>
</evidence>
<dbReference type="AlphaFoldDB" id="A0A7J5AQL7"/>
<organism evidence="6 7">
    <name type="scientific">Tenacibaculum aiptasiae</name>
    <dbReference type="NCBI Taxonomy" id="426481"/>
    <lineage>
        <taxon>Bacteria</taxon>
        <taxon>Pseudomonadati</taxon>
        <taxon>Bacteroidota</taxon>
        <taxon>Flavobacteriia</taxon>
        <taxon>Flavobacteriales</taxon>
        <taxon>Flavobacteriaceae</taxon>
        <taxon>Tenacibaculum</taxon>
    </lineage>
</organism>
<dbReference type="Pfam" id="PF00440">
    <property type="entry name" value="TetR_N"/>
    <property type="match status" value="1"/>
</dbReference>
<keyword evidence="7" id="KW-1185">Reference proteome</keyword>
<dbReference type="PANTHER" id="PTHR47506">
    <property type="entry name" value="TRANSCRIPTIONAL REGULATORY PROTEIN"/>
    <property type="match status" value="1"/>
</dbReference>
<keyword evidence="2 4" id="KW-0238">DNA-binding</keyword>
<protein>
    <submittedName>
        <fullName evidence="6">TetR/AcrR family transcriptional regulator</fullName>
    </submittedName>
</protein>
<comment type="caution">
    <text evidence="6">The sequence shown here is derived from an EMBL/GenBank/DDBJ whole genome shotgun (WGS) entry which is preliminary data.</text>
</comment>
<feature type="domain" description="HTH tetR-type" evidence="5">
    <location>
        <begin position="6"/>
        <end position="66"/>
    </location>
</feature>
<dbReference type="OrthoDB" id="9795242at2"/>